<evidence type="ECO:0000313" key="1">
    <source>
        <dbReference type="EMBL" id="CPB16671.1"/>
    </source>
</evidence>
<evidence type="ECO:0000313" key="2">
    <source>
        <dbReference type="Proteomes" id="UP000039021"/>
    </source>
</evidence>
<protein>
    <submittedName>
        <fullName evidence="1">Uncharacterized protein</fullName>
    </submittedName>
</protein>
<proteinExistence type="predicted"/>
<dbReference type="EMBL" id="CSBK01003709">
    <property type="protein sequence ID" value="CPB16671.1"/>
    <property type="molecule type" value="Genomic_DNA"/>
</dbReference>
<organism evidence="1 2">
    <name type="scientific">Mycobacterium tuberculosis</name>
    <dbReference type="NCBI Taxonomy" id="1773"/>
    <lineage>
        <taxon>Bacteria</taxon>
        <taxon>Bacillati</taxon>
        <taxon>Actinomycetota</taxon>
        <taxon>Actinomycetes</taxon>
        <taxon>Mycobacteriales</taxon>
        <taxon>Mycobacteriaceae</taxon>
        <taxon>Mycobacterium</taxon>
        <taxon>Mycobacterium tuberculosis complex</taxon>
    </lineage>
</organism>
<dbReference type="AlphaFoldDB" id="A0A655FBC5"/>
<dbReference type="Proteomes" id="UP000039021">
    <property type="component" value="Unassembled WGS sequence"/>
</dbReference>
<sequence>MSPTPIGLGLITRSAWANTFSDAIALLIVMVRSRVSVRPGTRGLPRRWPPDAGLGFPPEATFTAISGPSLPTSVVTGTLSSTPPSTCRVPP</sequence>
<accession>A0A655FBC5</accession>
<name>A0A655FBC5_MYCTX</name>
<gene>
    <name evidence="1" type="ORF">ERS007739_05100</name>
</gene>
<reference evidence="2" key="1">
    <citation type="submission" date="2015-03" db="EMBL/GenBank/DDBJ databases">
        <authorList>
            <consortium name="Pathogen Informatics"/>
        </authorList>
    </citation>
    <scope>NUCLEOTIDE SEQUENCE [LARGE SCALE GENOMIC DNA]</scope>
    <source>
        <strain evidence="2">N09902308</strain>
    </source>
</reference>
<comment type="caution">
    <text evidence="1">The sequence shown here is derived from an EMBL/GenBank/DDBJ whole genome shotgun (WGS) entry which is preliminary data.</text>
</comment>